<protein>
    <submittedName>
        <fullName evidence="1">Uncharacterized protein</fullName>
    </submittedName>
</protein>
<name>A0A2N9AI50_METEX</name>
<accession>A0A2N9AI50</accession>
<evidence type="ECO:0000313" key="1">
    <source>
        <dbReference type="EMBL" id="SOR27037.1"/>
    </source>
</evidence>
<gene>
    <name evidence="1" type="ORF">TK0001_0435</name>
</gene>
<organism evidence="1 2">
    <name type="scientific">Methylorubrum extorquens</name>
    <name type="common">Methylobacterium dichloromethanicum</name>
    <name type="synonym">Methylobacterium extorquens</name>
    <dbReference type="NCBI Taxonomy" id="408"/>
    <lineage>
        <taxon>Bacteria</taxon>
        <taxon>Pseudomonadati</taxon>
        <taxon>Pseudomonadota</taxon>
        <taxon>Alphaproteobacteria</taxon>
        <taxon>Hyphomicrobiales</taxon>
        <taxon>Methylobacteriaceae</taxon>
        <taxon>Methylorubrum</taxon>
    </lineage>
</organism>
<dbReference type="AlphaFoldDB" id="A0A2N9AI50"/>
<reference evidence="2" key="1">
    <citation type="submission" date="2017-10" db="EMBL/GenBank/DDBJ databases">
        <authorList>
            <person name="Regsiter A."/>
            <person name="William W."/>
        </authorList>
    </citation>
    <scope>NUCLEOTIDE SEQUENCE [LARGE SCALE GENOMIC DNA]</scope>
</reference>
<evidence type="ECO:0000313" key="2">
    <source>
        <dbReference type="Proteomes" id="UP000233769"/>
    </source>
</evidence>
<dbReference type="EMBL" id="LT962688">
    <property type="protein sequence ID" value="SOR27037.1"/>
    <property type="molecule type" value="Genomic_DNA"/>
</dbReference>
<proteinExistence type="predicted"/>
<sequence>MPLTSISSFLPISDALTGFDSLHRAFLEAGAERLRQRFLNHATGLESGVGRLAWHRGTGGAGLTPTLTFDRFPSDLKRYRSKDQSAVRCASARP</sequence>
<dbReference type="Proteomes" id="UP000233769">
    <property type="component" value="Chromosome tk0001"/>
</dbReference>